<dbReference type="GO" id="GO:0005506">
    <property type="term" value="F:iron ion binding"/>
    <property type="evidence" value="ECO:0007669"/>
    <property type="project" value="InterPro"/>
</dbReference>
<organism evidence="1 2">
    <name type="scientific">Allacma fusca</name>
    <dbReference type="NCBI Taxonomy" id="39272"/>
    <lineage>
        <taxon>Eukaryota</taxon>
        <taxon>Metazoa</taxon>
        <taxon>Ecdysozoa</taxon>
        <taxon>Arthropoda</taxon>
        <taxon>Hexapoda</taxon>
        <taxon>Collembola</taxon>
        <taxon>Symphypleona</taxon>
        <taxon>Sminthuridae</taxon>
        <taxon>Allacma</taxon>
    </lineage>
</organism>
<dbReference type="Pfam" id="PF00067">
    <property type="entry name" value="p450"/>
    <property type="match status" value="1"/>
</dbReference>
<evidence type="ECO:0000313" key="2">
    <source>
        <dbReference type="Proteomes" id="UP000708208"/>
    </source>
</evidence>
<proteinExistence type="predicted"/>
<dbReference type="GO" id="GO:0004497">
    <property type="term" value="F:monooxygenase activity"/>
    <property type="evidence" value="ECO:0007669"/>
    <property type="project" value="InterPro"/>
</dbReference>
<reference evidence="1" key="1">
    <citation type="submission" date="2021-06" db="EMBL/GenBank/DDBJ databases">
        <authorList>
            <person name="Hodson N. C."/>
            <person name="Mongue J. A."/>
            <person name="Jaron S. K."/>
        </authorList>
    </citation>
    <scope>NUCLEOTIDE SEQUENCE</scope>
</reference>
<dbReference type="InterPro" id="IPR001128">
    <property type="entry name" value="Cyt_P450"/>
</dbReference>
<dbReference type="GO" id="GO:0016705">
    <property type="term" value="F:oxidoreductase activity, acting on paired donors, with incorporation or reduction of molecular oxygen"/>
    <property type="evidence" value="ECO:0007669"/>
    <property type="project" value="InterPro"/>
</dbReference>
<accession>A0A8J2IX83</accession>
<sequence>SSMPYTQAVILESLRCSSVAPIGIARRVLEDIEVGGYIVP</sequence>
<feature type="non-terminal residue" evidence="1">
    <location>
        <position position="1"/>
    </location>
</feature>
<name>A0A8J2IX83_9HEXA</name>
<dbReference type="AlphaFoldDB" id="A0A8J2IX83"/>
<protein>
    <submittedName>
        <fullName evidence="1">Uncharacterized protein</fullName>
    </submittedName>
</protein>
<evidence type="ECO:0000313" key="1">
    <source>
        <dbReference type="EMBL" id="CAG7635339.1"/>
    </source>
</evidence>
<dbReference type="GO" id="GO:0020037">
    <property type="term" value="F:heme binding"/>
    <property type="evidence" value="ECO:0007669"/>
    <property type="project" value="InterPro"/>
</dbReference>
<gene>
    <name evidence="1" type="ORF">AFUS01_LOCUS229</name>
</gene>
<dbReference type="Proteomes" id="UP000708208">
    <property type="component" value="Unassembled WGS sequence"/>
</dbReference>
<keyword evidence="2" id="KW-1185">Reference proteome</keyword>
<dbReference type="EMBL" id="CAJVCH010000958">
    <property type="protein sequence ID" value="CAG7635339.1"/>
    <property type="molecule type" value="Genomic_DNA"/>
</dbReference>
<feature type="non-terminal residue" evidence="1">
    <location>
        <position position="40"/>
    </location>
</feature>
<comment type="caution">
    <text evidence="1">The sequence shown here is derived from an EMBL/GenBank/DDBJ whole genome shotgun (WGS) entry which is preliminary data.</text>
</comment>
<dbReference type="OrthoDB" id="1055148at2759"/>